<name>G2QD35_THET4</name>
<dbReference type="RefSeq" id="XP_003663498.1">
    <property type="nucleotide sequence ID" value="XM_003663450.1"/>
</dbReference>
<keyword evidence="2" id="KW-0472">Membrane</keyword>
<proteinExistence type="predicted"/>
<organism evidence="3 4">
    <name type="scientific">Thermothelomyces thermophilus (strain ATCC 42464 / BCRC 31852 / DSM 1799)</name>
    <name type="common">Sporotrichum thermophile</name>
    <dbReference type="NCBI Taxonomy" id="573729"/>
    <lineage>
        <taxon>Eukaryota</taxon>
        <taxon>Fungi</taxon>
        <taxon>Dikarya</taxon>
        <taxon>Ascomycota</taxon>
        <taxon>Pezizomycotina</taxon>
        <taxon>Sordariomycetes</taxon>
        <taxon>Sordariomycetidae</taxon>
        <taxon>Sordariales</taxon>
        <taxon>Chaetomiaceae</taxon>
        <taxon>Thermothelomyces</taxon>
    </lineage>
</organism>
<dbReference type="Proteomes" id="UP000007322">
    <property type="component" value="Chromosome 3"/>
</dbReference>
<reference evidence="3 4" key="1">
    <citation type="journal article" date="2011" name="Nat. Biotechnol.">
        <title>Comparative genomic analysis of the thermophilic biomass-degrading fungi Myceliophthora thermophila and Thielavia terrestris.</title>
        <authorList>
            <person name="Berka R.M."/>
            <person name="Grigoriev I.V."/>
            <person name="Otillar R."/>
            <person name="Salamov A."/>
            <person name="Grimwood J."/>
            <person name="Reid I."/>
            <person name="Ishmael N."/>
            <person name="John T."/>
            <person name="Darmond C."/>
            <person name="Moisan M.-C."/>
            <person name="Henrissat B."/>
            <person name="Coutinho P.M."/>
            <person name="Lombard V."/>
            <person name="Natvig D.O."/>
            <person name="Lindquist E."/>
            <person name="Schmutz J."/>
            <person name="Lucas S."/>
            <person name="Harris P."/>
            <person name="Powlowski J."/>
            <person name="Bellemare A."/>
            <person name="Taylor D."/>
            <person name="Butler G."/>
            <person name="de Vries R.P."/>
            <person name="Allijn I.E."/>
            <person name="van den Brink J."/>
            <person name="Ushinsky S."/>
            <person name="Storms R."/>
            <person name="Powell A.J."/>
            <person name="Paulsen I.T."/>
            <person name="Elbourne L.D.H."/>
            <person name="Baker S.E."/>
            <person name="Magnuson J."/>
            <person name="LaBoissiere S."/>
            <person name="Clutterbuck A.J."/>
            <person name="Martinez D."/>
            <person name="Wogulis M."/>
            <person name="de Leon A.L."/>
            <person name="Rey M.W."/>
            <person name="Tsang A."/>
        </authorList>
    </citation>
    <scope>NUCLEOTIDE SEQUENCE [LARGE SCALE GENOMIC DNA]</scope>
    <source>
        <strain evidence="4">ATCC 42464 / BCRC 31852 / DSM 1799</strain>
    </source>
</reference>
<dbReference type="GeneID" id="11509532"/>
<dbReference type="CDD" id="cd12087">
    <property type="entry name" value="TM_EGFR-like"/>
    <property type="match status" value="1"/>
</dbReference>
<evidence type="ECO:0000256" key="2">
    <source>
        <dbReference type="SAM" id="Phobius"/>
    </source>
</evidence>
<gene>
    <name evidence="3" type="ORF">MYCTH_2305454</name>
</gene>
<dbReference type="OMA" id="LIVFFTH"/>
<accession>G2QD35</accession>
<feature type="compositionally biased region" description="Low complexity" evidence="1">
    <location>
        <begin position="114"/>
        <end position="124"/>
    </location>
</feature>
<dbReference type="eggNOG" id="ENOG502RJ0P">
    <property type="taxonomic scope" value="Eukaryota"/>
</dbReference>
<dbReference type="KEGG" id="mtm:MYCTH_2305454"/>
<keyword evidence="2" id="KW-0812">Transmembrane</keyword>
<feature type="region of interest" description="Disordered" evidence="1">
    <location>
        <begin position="114"/>
        <end position="237"/>
    </location>
</feature>
<dbReference type="EMBL" id="CP003004">
    <property type="protein sequence ID" value="AEO58253.1"/>
    <property type="molecule type" value="Genomic_DNA"/>
</dbReference>
<sequence>MPAVLIRTIKIVTRTIQARQTVHSFPPFHDHPDDDDDDDLDVDKDDIFPFDRDELHDGDEHLSEGTVAAIVVSLVVFFIVVGGLLAYLRHRRRRKGKETEVAMKEASAASATAAASASVAAPPGALDPPPPYDEVHGDSAPQPVGELPASEPRSAANLGVGAAAVGLARREEEEEEGGGEGEDEDDADAIGSHATITDGLAPGRHADAGRPGEGGSTAVVMPGKDPEVKMKEVTGKS</sequence>
<feature type="transmembrane region" description="Helical" evidence="2">
    <location>
        <begin position="67"/>
        <end position="88"/>
    </location>
</feature>
<keyword evidence="2" id="KW-1133">Transmembrane helix</keyword>
<evidence type="ECO:0000313" key="3">
    <source>
        <dbReference type="EMBL" id="AEO58253.1"/>
    </source>
</evidence>
<feature type="compositionally biased region" description="Basic and acidic residues" evidence="1">
    <location>
        <begin position="224"/>
        <end position="237"/>
    </location>
</feature>
<feature type="compositionally biased region" description="Low complexity" evidence="1">
    <location>
        <begin position="158"/>
        <end position="167"/>
    </location>
</feature>
<dbReference type="HOGENOM" id="CLU_1377974_0_0_1"/>
<feature type="compositionally biased region" description="Acidic residues" evidence="1">
    <location>
        <begin position="172"/>
        <end position="188"/>
    </location>
</feature>
<dbReference type="AlphaFoldDB" id="G2QD35"/>
<protein>
    <submittedName>
        <fullName evidence="3">Uncharacterized protein</fullName>
    </submittedName>
</protein>
<dbReference type="VEuPathDB" id="FungiDB:MYCTH_2305454"/>
<keyword evidence="4" id="KW-1185">Reference proteome</keyword>
<evidence type="ECO:0000256" key="1">
    <source>
        <dbReference type="SAM" id="MobiDB-lite"/>
    </source>
</evidence>
<dbReference type="InParanoid" id="G2QD35"/>
<evidence type="ECO:0000313" key="4">
    <source>
        <dbReference type="Proteomes" id="UP000007322"/>
    </source>
</evidence>